<dbReference type="InterPro" id="IPR017732">
    <property type="entry name" value="T4/T6SS_DotU"/>
</dbReference>
<organism evidence="3 4">
    <name type="scientific">Legionella fallonii LLAP-10</name>
    <dbReference type="NCBI Taxonomy" id="1212491"/>
    <lineage>
        <taxon>Bacteria</taxon>
        <taxon>Pseudomonadati</taxon>
        <taxon>Pseudomonadota</taxon>
        <taxon>Gammaproteobacteria</taxon>
        <taxon>Legionellales</taxon>
        <taxon>Legionellaceae</taxon>
        <taxon>Legionella</taxon>
    </lineage>
</organism>
<dbReference type="Proteomes" id="UP000032430">
    <property type="component" value="Chromosome I"/>
</dbReference>
<dbReference type="EMBL" id="LN614827">
    <property type="protein sequence ID" value="CEG58031.1"/>
    <property type="molecule type" value="Genomic_DNA"/>
</dbReference>
<feature type="transmembrane region" description="Helical" evidence="1">
    <location>
        <begin position="219"/>
        <end position="242"/>
    </location>
</feature>
<dbReference type="PANTHER" id="PTHR38033:SF1">
    <property type="entry name" value="DOTU FAMILY TYPE IV_VI SECRETION SYSTEM PROTEIN"/>
    <property type="match status" value="1"/>
</dbReference>
<dbReference type="Pfam" id="PF09850">
    <property type="entry name" value="DotU"/>
    <property type="match status" value="1"/>
</dbReference>
<keyword evidence="1" id="KW-1133">Transmembrane helix</keyword>
<dbReference type="RefSeq" id="WP_045096429.1">
    <property type="nucleotide sequence ID" value="NZ_LN614827.1"/>
</dbReference>
<keyword evidence="4" id="KW-1185">Reference proteome</keyword>
<keyword evidence="1" id="KW-0812">Transmembrane</keyword>
<dbReference type="PANTHER" id="PTHR38033">
    <property type="entry name" value="MEMBRANE PROTEIN-RELATED"/>
    <property type="match status" value="1"/>
</dbReference>
<keyword evidence="1" id="KW-0472">Membrane</keyword>
<evidence type="ECO:0000256" key="1">
    <source>
        <dbReference type="SAM" id="Phobius"/>
    </source>
</evidence>
<sequence>MTTEHYPISIVNRLAISDSSIVPQGYYRSKLFIAPFSTNILVAAAGPLLSLLERLCLSPSLPPIENIRDNIEHELHAFHSKLDASQYPQDLTRIAHYLIAATIDEILGKSYLRVYNLAAEFKSFTPLTSDGAQPQQRFFEILSYIKERPNQYLDTIELIYFCLIAGFEGEYHLKADGRQALDNTIEDLYQIIQQYRFNKPHRLFNENPIPKTVKKSYRAAIVSAIVAASIIVCAFLTSQFILENKAKSVLFGHSQLAVLDN</sequence>
<dbReference type="Gene3D" id="1.25.40.590">
    <property type="entry name" value="Type IV / VI secretion system, DotU"/>
    <property type="match status" value="1"/>
</dbReference>
<dbReference type="NCBIfam" id="NF038228">
    <property type="entry name" value="IcmH_DotU_IVB"/>
    <property type="match status" value="1"/>
</dbReference>
<evidence type="ECO:0000313" key="3">
    <source>
        <dbReference type="EMBL" id="CEG58031.1"/>
    </source>
</evidence>
<evidence type="ECO:0000313" key="4">
    <source>
        <dbReference type="Proteomes" id="UP000032430"/>
    </source>
</evidence>
<gene>
    <name evidence="3" type="primary">DotU</name>
    <name evidence="3" type="synonym">IcmH</name>
    <name evidence="3" type="ORF">LFA_2663</name>
</gene>
<dbReference type="STRING" id="1212491.LFA_2663"/>
<accession>A0A098G7P4</accession>
<dbReference type="OrthoDB" id="345640at2"/>
<evidence type="ECO:0000259" key="2">
    <source>
        <dbReference type="Pfam" id="PF09850"/>
    </source>
</evidence>
<protein>
    <submittedName>
        <fullName evidence="3">Component of the Dot/Icm secretion system</fullName>
    </submittedName>
</protein>
<reference evidence="4" key="1">
    <citation type="submission" date="2014-09" db="EMBL/GenBank/DDBJ databases">
        <authorList>
            <person name="Gomez-Valero L."/>
        </authorList>
    </citation>
    <scope>NUCLEOTIDE SEQUENCE [LARGE SCALE GENOMIC DNA]</scope>
    <source>
        <strain evidence="4">ATCC700992</strain>
    </source>
</reference>
<dbReference type="HOGENOM" id="CLU_1064748_0_0_6"/>
<dbReference type="KEGG" id="lfa:LFA_2663"/>
<dbReference type="AlphaFoldDB" id="A0A098G7P4"/>
<dbReference type="NCBIfam" id="TIGR03349">
    <property type="entry name" value="IV_VI_DotU"/>
    <property type="match status" value="1"/>
</dbReference>
<feature type="domain" description="Type IV / VI secretion system DotU" evidence="2">
    <location>
        <begin position="41"/>
        <end position="237"/>
    </location>
</feature>
<name>A0A098G7P4_9GAMM</name>
<dbReference type="InterPro" id="IPR038522">
    <property type="entry name" value="T4/T6SS_DotU_sf"/>
</dbReference>
<proteinExistence type="predicted"/>